<accession>A0A0P6YLV3</accession>
<dbReference type="SUPFAM" id="SSF160631">
    <property type="entry name" value="SMI1/KNR4-like"/>
    <property type="match status" value="1"/>
</dbReference>
<evidence type="ECO:0000259" key="1">
    <source>
        <dbReference type="SMART" id="SM00860"/>
    </source>
</evidence>
<sequence>MHTTYMHELARFVAQTKVVATVAGVDEATLSALEQRRGYQLPACYRAFLHTFGNTNTHSWFDGDYAAIDHFDETFEVIQDLIAEGSIPWLDDPLMLPFTQHDGYVIYYLRRDDGDDPAVFCVISGDETTPAECSQLAPTFSIWLRDNAFASIERRSWSDAYIHYIRQPDGTVEERSKLAIQRMQEYSKLYEHFSAQSYQTDIQNQHLTAPWDFASAWVAMFRQSDLYQRMQTLHMPIPFSWVRLTGEN</sequence>
<evidence type="ECO:0000313" key="2">
    <source>
        <dbReference type="EMBL" id="KPL91069.1"/>
    </source>
</evidence>
<dbReference type="EMBL" id="LGKP01000008">
    <property type="protein sequence ID" value="KPL91069.1"/>
    <property type="molecule type" value="Genomic_DNA"/>
</dbReference>
<reference evidence="2 3" key="1">
    <citation type="submission" date="2015-07" db="EMBL/GenBank/DDBJ databases">
        <title>Whole genome sequence of Herpetosiphon geysericola DSM 7119.</title>
        <authorList>
            <person name="Hemp J."/>
            <person name="Ward L.M."/>
            <person name="Pace L.A."/>
            <person name="Fischer W.W."/>
        </authorList>
    </citation>
    <scope>NUCLEOTIDE SEQUENCE [LARGE SCALE GENOMIC DNA]</scope>
    <source>
        <strain evidence="2 3">DSM 7119</strain>
    </source>
</reference>
<organism evidence="2 3">
    <name type="scientific">Herpetosiphon geysericola</name>
    <dbReference type="NCBI Taxonomy" id="70996"/>
    <lineage>
        <taxon>Bacteria</taxon>
        <taxon>Bacillati</taxon>
        <taxon>Chloroflexota</taxon>
        <taxon>Chloroflexia</taxon>
        <taxon>Herpetosiphonales</taxon>
        <taxon>Herpetosiphonaceae</taxon>
        <taxon>Herpetosiphon</taxon>
    </lineage>
</organism>
<dbReference type="Pfam" id="PF09346">
    <property type="entry name" value="SMI1_KNR4"/>
    <property type="match status" value="1"/>
</dbReference>
<dbReference type="InterPro" id="IPR037883">
    <property type="entry name" value="Knr4/Smi1-like_sf"/>
</dbReference>
<feature type="domain" description="Knr4/Smi1-like" evidence="1">
    <location>
        <begin position="24"/>
        <end position="146"/>
    </location>
</feature>
<dbReference type="AlphaFoldDB" id="A0A0P6YLV3"/>
<proteinExistence type="predicted"/>
<dbReference type="Proteomes" id="UP000050277">
    <property type="component" value="Unassembled WGS sequence"/>
</dbReference>
<protein>
    <recommendedName>
        <fullName evidence="1">Knr4/Smi1-like domain-containing protein</fullName>
    </recommendedName>
</protein>
<dbReference type="OrthoDB" id="268612at2"/>
<evidence type="ECO:0000313" key="3">
    <source>
        <dbReference type="Proteomes" id="UP000050277"/>
    </source>
</evidence>
<keyword evidence="3" id="KW-1185">Reference proteome</keyword>
<gene>
    <name evidence="2" type="ORF">SE18_04815</name>
</gene>
<dbReference type="RefSeq" id="WP_054533280.1">
    <property type="nucleotide sequence ID" value="NZ_LGKP01000008.1"/>
</dbReference>
<name>A0A0P6YLV3_9CHLR</name>
<comment type="caution">
    <text evidence="2">The sequence shown here is derived from an EMBL/GenBank/DDBJ whole genome shotgun (WGS) entry which is preliminary data.</text>
</comment>
<dbReference type="InterPro" id="IPR018958">
    <property type="entry name" value="Knr4/Smi1-like_dom"/>
</dbReference>
<dbReference type="SMART" id="SM00860">
    <property type="entry name" value="SMI1_KNR4"/>
    <property type="match status" value="1"/>
</dbReference>
<dbReference type="STRING" id="70996.SE18_04815"/>
<dbReference type="Gene3D" id="3.40.1580.10">
    <property type="entry name" value="SMI1/KNR4-like"/>
    <property type="match status" value="1"/>
</dbReference>